<dbReference type="InterPro" id="IPR007060">
    <property type="entry name" value="FtsL/DivIC"/>
</dbReference>
<gene>
    <name evidence="3" type="ORF">IAC29_06165</name>
</gene>
<evidence type="ECO:0000256" key="2">
    <source>
        <dbReference type="SAM" id="Phobius"/>
    </source>
</evidence>
<comment type="caution">
    <text evidence="3">The sequence shown here is derived from an EMBL/GenBank/DDBJ whole genome shotgun (WGS) entry which is preliminary data.</text>
</comment>
<keyword evidence="2" id="KW-0812">Transmembrane</keyword>
<dbReference type="Proteomes" id="UP000810252">
    <property type="component" value="Unassembled WGS sequence"/>
</dbReference>
<protein>
    <submittedName>
        <fullName evidence="3">Septum formation initiator family protein</fullName>
    </submittedName>
</protein>
<evidence type="ECO:0000313" key="3">
    <source>
        <dbReference type="EMBL" id="MBO8448838.1"/>
    </source>
</evidence>
<feature type="coiled-coil region" evidence="1">
    <location>
        <begin position="48"/>
        <end position="75"/>
    </location>
</feature>
<keyword evidence="1" id="KW-0175">Coiled coil</keyword>
<evidence type="ECO:0000256" key="1">
    <source>
        <dbReference type="SAM" id="Coils"/>
    </source>
</evidence>
<dbReference type="EMBL" id="JADIMQ010000088">
    <property type="protein sequence ID" value="MBO8448838.1"/>
    <property type="molecule type" value="Genomic_DNA"/>
</dbReference>
<evidence type="ECO:0000313" key="4">
    <source>
        <dbReference type="Proteomes" id="UP000810252"/>
    </source>
</evidence>
<keyword evidence="2" id="KW-1133">Transmembrane helix</keyword>
<reference evidence="3" key="1">
    <citation type="submission" date="2020-10" db="EMBL/GenBank/DDBJ databases">
        <authorList>
            <person name="Gilroy R."/>
        </authorList>
    </citation>
    <scope>NUCLEOTIDE SEQUENCE</scope>
    <source>
        <strain evidence="3">20514</strain>
    </source>
</reference>
<dbReference type="Pfam" id="PF04977">
    <property type="entry name" value="DivIC"/>
    <property type="match status" value="1"/>
</dbReference>
<reference evidence="3" key="2">
    <citation type="journal article" date="2021" name="PeerJ">
        <title>Extensive microbial diversity within the chicken gut microbiome revealed by metagenomics and culture.</title>
        <authorList>
            <person name="Gilroy R."/>
            <person name="Ravi A."/>
            <person name="Getino M."/>
            <person name="Pursley I."/>
            <person name="Horton D.L."/>
            <person name="Alikhan N.F."/>
            <person name="Baker D."/>
            <person name="Gharbi K."/>
            <person name="Hall N."/>
            <person name="Watson M."/>
            <person name="Adriaenssens E.M."/>
            <person name="Foster-Nyarko E."/>
            <person name="Jarju S."/>
            <person name="Secka A."/>
            <person name="Antonio M."/>
            <person name="Oren A."/>
            <person name="Chaudhuri R.R."/>
            <person name="La Ragione R."/>
            <person name="Hildebrand F."/>
            <person name="Pallen M.J."/>
        </authorList>
    </citation>
    <scope>NUCLEOTIDE SEQUENCE</scope>
    <source>
        <strain evidence="3">20514</strain>
    </source>
</reference>
<proteinExistence type="predicted"/>
<accession>A0A9D9EKV8</accession>
<name>A0A9D9EKV8_9BACT</name>
<sequence length="101" mass="11843">MKNIKKILKGGHGNFMHYALAATFLFLLFILFKPGSNIFNWLDARREISRQEKLIREYGKELEELDARIDLLTSDRDTLEKFAREKFHLAAPGEDVFILEE</sequence>
<dbReference type="AlphaFoldDB" id="A0A9D9EKV8"/>
<keyword evidence="2" id="KW-0472">Membrane</keyword>
<organism evidence="3 4">
    <name type="scientific">Candidatus Cryptobacteroides merdigallinarum</name>
    <dbReference type="NCBI Taxonomy" id="2840770"/>
    <lineage>
        <taxon>Bacteria</taxon>
        <taxon>Pseudomonadati</taxon>
        <taxon>Bacteroidota</taxon>
        <taxon>Bacteroidia</taxon>
        <taxon>Bacteroidales</taxon>
        <taxon>Candidatus Cryptobacteroides</taxon>
    </lineage>
</organism>
<feature type="transmembrane region" description="Helical" evidence="2">
    <location>
        <begin position="15"/>
        <end position="32"/>
    </location>
</feature>